<dbReference type="InterPro" id="IPR014720">
    <property type="entry name" value="dsRBD_dom"/>
</dbReference>
<dbReference type="Gene3D" id="1.10.1520.10">
    <property type="entry name" value="Ribonuclease III domain"/>
    <property type="match status" value="1"/>
</dbReference>
<dbReference type="SMART" id="SM00358">
    <property type="entry name" value="DSRM"/>
    <property type="match status" value="1"/>
</dbReference>
<dbReference type="OrthoDB" id="6099at2759"/>
<dbReference type="SUPFAM" id="SSF54768">
    <property type="entry name" value="dsRNA-binding domain-like"/>
    <property type="match status" value="1"/>
</dbReference>
<dbReference type="AlphaFoldDB" id="A0A2V3IHE6"/>
<comment type="caution">
    <text evidence="4">The sequence shown here is derived from an EMBL/GenBank/DDBJ whole genome shotgun (WGS) entry which is preliminary data.</text>
</comment>
<dbReference type="PANTHER" id="PTHR14950">
    <property type="entry name" value="DICER-RELATED"/>
    <property type="match status" value="1"/>
</dbReference>
<dbReference type="GO" id="GO:0004525">
    <property type="term" value="F:ribonuclease III activity"/>
    <property type="evidence" value="ECO:0007669"/>
    <property type="project" value="InterPro"/>
</dbReference>
<keyword evidence="5" id="KW-1185">Reference proteome</keyword>
<gene>
    <name evidence="4" type="ORF">BWQ96_08770</name>
</gene>
<dbReference type="GO" id="GO:0003723">
    <property type="term" value="F:RNA binding"/>
    <property type="evidence" value="ECO:0007669"/>
    <property type="project" value="UniProtKB-KW"/>
</dbReference>
<protein>
    <submittedName>
        <fullName evidence="4">Ribonuclease 3</fullName>
    </submittedName>
</protein>
<dbReference type="PROSITE" id="PS50142">
    <property type="entry name" value="RNASE_3_2"/>
    <property type="match status" value="1"/>
</dbReference>
<proteinExistence type="predicted"/>
<name>A0A2V3IHE6_9FLOR</name>
<dbReference type="STRING" id="448386.A0A2V3IHE6"/>
<dbReference type="SMART" id="SM00535">
    <property type="entry name" value="RIBOc"/>
    <property type="match status" value="1"/>
</dbReference>
<dbReference type="EMBL" id="NBIV01000211">
    <property type="protein sequence ID" value="PXF41514.1"/>
    <property type="molecule type" value="Genomic_DNA"/>
</dbReference>
<dbReference type="GO" id="GO:0006396">
    <property type="term" value="P:RNA processing"/>
    <property type="evidence" value="ECO:0007669"/>
    <property type="project" value="InterPro"/>
</dbReference>
<accession>A0A2V3IHE6</accession>
<evidence type="ECO:0000256" key="1">
    <source>
        <dbReference type="ARBA" id="ARBA00022801"/>
    </source>
</evidence>
<evidence type="ECO:0000259" key="3">
    <source>
        <dbReference type="PROSITE" id="PS50142"/>
    </source>
</evidence>
<dbReference type="Proteomes" id="UP000247409">
    <property type="component" value="Unassembled WGS sequence"/>
</dbReference>
<dbReference type="InterPro" id="IPR036389">
    <property type="entry name" value="RNase_III_sf"/>
</dbReference>
<evidence type="ECO:0000313" key="4">
    <source>
        <dbReference type="EMBL" id="PXF41514.1"/>
    </source>
</evidence>
<dbReference type="InterPro" id="IPR000999">
    <property type="entry name" value="RNase_III_dom"/>
</dbReference>
<evidence type="ECO:0000313" key="5">
    <source>
        <dbReference type="Proteomes" id="UP000247409"/>
    </source>
</evidence>
<keyword evidence="2" id="KW-0694">RNA-binding</keyword>
<dbReference type="Pfam" id="PF00035">
    <property type="entry name" value="dsrm"/>
    <property type="match status" value="1"/>
</dbReference>
<feature type="domain" description="RNase III" evidence="3">
    <location>
        <begin position="51"/>
        <end position="188"/>
    </location>
</feature>
<sequence length="340" mass="37356">MLAAAFATAFGVIRPPRAWRTAADSLLLAAPPAVVAKRAQPPVHVLSEAQLDRVQHILQHNFRTPALLAHALTHRSVVNASTSRSAFYQVRQQRFEITSNNERLELLGDRVLALIVLDSLFHRDPHTSEGQLSAVSHTLVARKTVHQCCVALGLDAFLLEADALRGTAGSRYGDCFEALLGALFLDGGYQAAHNFYTSRVFPLCQHQLNQALLKPCQKRSLQEHLVRSGLPAPRMGTQLTYVTTNHDQSTRVFTRAINLFGRHVSQGKAPNIQDADQTAAQLLLDRLRRCKPASTTCLLIRLARQANDQYSLEKLQQVRAAQLATGAALDQCSPQPSSPS</sequence>
<keyword evidence="1" id="KW-0378">Hydrolase</keyword>
<dbReference type="SUPFAM" id="SSF69065">
    <property type="entry name" value="RNase III domain-like"/>
    <property type="match status" value="1"/>
</dbReference>
<organism evidence="4 5">
    <name type="scientific">Gracilariopsis chorda</name>
    <dbReference type="NCBI Taxonomy" id="448386"/>
    <lineage>
        <taxon>Eukaryota</taxon>
        <taxon>Rhodophyta</taxon>
        <taxon>Florideophyceae</taxon>
        <taxon>Rhodymeniophycidae</taxon>
        <taxon>Gracilariales</taxon>
        <taxon>Gracilariaceae</taxon>
        <taxon>Gracilariopsis</taxon>
    </lineage>
</organism>
<reference evidence="4 5" key="1">
    <citation type="journal article" date="2018" name="Mol. Biol. Evol.">
        <title>Analysis of the draft genome of the red seaweed Gracilariopsis chorda provides insights into genome size evolution in Rhodophyta.</title>
        <authorList>
            <person name="Lee J."/>
            <person name="Yang E.C."/>
            <person name="Graf L."/>
            <person name="Yang J.H."/>
            <person name="Qiu H."/>
            <person name="Zel Zion U."/>
            <person name="Chan C.X."/>
            <person name="Stephens T.G."/>
            <person name="Weber A.P.M."/>
            <person name="Boo G.H."/>
            <person name="Boo S.M."/>
            <person name="Kim K.M."/>
            <person name="Shin Y."/>
            <person name="Jung M."/>
            <person name="Lee S.J."/>
            <person name="Yim H.S."/>
            <person name="Lee J.H."/>
            <person name="Bhattacharya D."/>
            <person name="Yoon H.S."/>
        </authorList>
    </citation>
    <scope>NUCLEOTIDE SEQUENCE [LARGE SCALE GENOMIC DNA]</scope>
    <source>
        <strain evidence="4 5">SKKU-2015</strain>
        <tissue evidence="4">Whole body</tissue>
    </source>
</reference>
<dbReference type="Pfam" id="PF14622">
    <property type="entry name" value="Ribonucleas_3_3"/>
    <property type="match status" value="1"/>
</dbReference>
<dbReference type="CDD" id="cd00593">
    <property type="entry name" value="RIBOc"/>
    <property type="match status" value="1"/>
</dbReference>
<evidence type="ECO:0000256" key="2">
    <source>
        <dbReference type="ARBA" id="ARBA00022884"/>
    </source>
</evidence>